<dbReference type="SFLD" id="SFLDG01150">
    <property type="entry name" value="Main.1:_Beta-like"/>
    <property type="match status" value="1"/>
</dbReference>
<dbReference type="CDD" id="cd03046">
    <property type="entry name" value="GST_N_GTT1_like"/>
    <property type="match status" value="1"/>
</dbReference>
<dbReference type="Proteomes" id="UP000235584">
    <property type="component" value="Chromosome"/>
</dbReference>
<evidence type="ECO:0000313" key="1">
    <source>
        <dbReference type="EMBL" id="AUN98066.1"/>
    </source>
</evidence>
<sequence length="204" mass="23497">MTKPIDLYAMAYQDRSDRVRWLLEEMNVPYTNHFLKKKDGEMNTPEYRKLNPMGRVPTIVDGDIVLHESAAICLYLADRYSYGKLAPKMDDVKLRAEYTKWMVFSVGSLEAVIARMFTHVNTPEESAVTYKYVKEQSEFFKLVLNPVLEKQDYILESGFSAADIMLAAVIPGAHDYLVKGNPPLERYMERMKARPAAIKVKVFE</sequence>
<protein>
    <submittedName>
        <fullName evidence="1">Uncharacterized protein</fullName>
    </submittedName>
</protein>
<dbReference type="Pfam" id="PF13409">
    <property type="entry name" value="GST_N_2"/>
    <property type="match status" value="1"/>
</dbReference>
<dbReference type="InterPro" id="IPR036249">
    <property type="entry name" value="Thioredoxin-like_sf"/>
</dbReference>
<dbReference type="Gene3D" id="1.20.1050.130">
    <property type="match status" value="1"/>
</dbReference>
<dbReference type="PANTHER" id="PTHR44051:SF8">
    <property type="entry name" value="GLUTATHIONE S-TRANSFERASE GSTA"/>
    <property type="match status" value="1"/>
</dbReference>
<dbReference type="InterPro" id="IPR004045">
    <property type="entry name" value="Glutathione_S-Trfase_N"/>
</dbReference>
<dbReference type="PANTHER" id="PTHR44051">
    <property type="entry name" value="GLUTATHIONE S-TRANSFERASE-RELATED"/>
    <property type="match status" value="1"/>
</dbReference>
<dbReference type="AlphaFoldDB" id="A0A2K9NRB0"/>
<dbReference type="SFLD" id="SFLDS00019">
    <property type="entry name" value="Glutathione_Transferase_(cytos"/>
    <property type="match status" value="1"/>
</dbReference>
<organism evidence="1 2">
    <name type="scientific">Bacteriovorax stolpii</name>
    <name type="common">Bdellovibrio stolpii</name>
    <dbReference type="NCBI Taxonomy" id="960"/>
    <lineage>
        <taxon>Bacteria</taxon>
        <taxon>Pseudomonadati</taxon>
        <taxon>Bdellovibrionota</taxon>
        <taxon>Bacteriovoracia</taxon>
        <taxon>Bacteriovoracales</taxon>
        <taxon>Bacteriovoracaceae</taxon>
        <taxon>Bacteriovorax</taxon>
    </lineage>
</organism>
<name>A0A2K9NRB0_BACTC</name>
<accession>A0A2K9NRB0</accession>
<reference evidence="1 2" key="1">
    <citation type="submission" date="2018-01" db="EMBL/GenBank/DDBJ databases">
        <title>Complete genome sequence of Bacteriovorax stolpii DSM12778.</title>
        <authorList>
            <person name="Tang B."/>
            <person name="Chang J."/>
        </authorList>
    </citation>
    <scope>NUCLEOTIDE SEQUENCE [LARGE SCALE GENOMIC DNA]</scope>
    <source>
        <strain evidence="1 2">DSM 12778</strain>
    </source>
</reference>
<dbReference type="RefSeq" id="WP_102243357.1">
    <property type="nucleotide sequence ID" value="NZ_CP025704.1"/>
</dbReference>
<dbReference type="PROSITE" id="PS50404">
    <property type="entry name" value="GST_NTER"/>
    <property type="match status" value="1"/>
</dbReference>
<dbReference type="SUPFAM" id="SSF47616">
    <property type="entry name" value="GST C-terminal domain-like"/>
    <property type="match status" value="1"/>
</dbReference>
<dbReference type="SFLD" id="SFLDG00358">
    <property type="entry name" value="Main_(cytGST)"/>
    <property type="match status" value="1"/>
</dbReference>
<dbReference type="EMBL" id="CP025704">
    <property type="protein sequence ID" value="AUN98066.1"/>
    <property type="molecule type" value="Genomic_DNA"/>
</dbReference>
<dbReference type="InterPro" id="IPR036282">
    <property type="entry name" value="Glutathione-S-Trfase_C_sf"/>
</dbReference>
<dbReference type="SUPFAM" id="SSF52833">
    <property type="entry name" value="Thioredoxin-like"/>
    <property type="match status" value="1"/>
</dbReference>
<dbReference type="KEGG" id="bsto:C0V70_08080"/>
<evidence type="ECO:0000313" key="2">
    <source>
        <dbReference type="Proteomes" id="UP000235584"/>
    </source>
</evidence>
<dbReference type="OrthoDB" id="5297608at2"/>
<dbReference type="InterPro" id="IPR040079">
    <property type="entry name" value="Glutathione_S-Trfase"/>
</dbReference>
<keyword evidence="2" id="KW-1185">Reference proteome</keyword>
<gene>
    <name evidence="1" type="ORF">C0V70_08080</name>
</gene>
<proteinExistence type="predicted"/>